<dbReference type="InterPro" id="IPR002401">
    <property type="entry name" value="Cyt_P450_E_grp-I"/>
</dbReference>
<evidence type="ECO:0000256" key="2">
    <source>
        <dbReference type="ARBA" id="ARBA00010617"/>
    </source>
</evidence>
<feature type="binding site" description="axial binding residue" evidence="9">
    <location>
        <position position="445"/>
    </location>
    <ligand>
        <name>heme</name>
        <dbReference type="ChEBI" id="CHEBI:30413"/>
    </ligand>
    <ligandPart>
        <name>Fe</name>
        <dbReference type="ChEBI" id="CHEBI:18248"/>
    </ligandPart>
</feature>
<evidence type="ECO:0000256" key="9">
    <source>
        <dbReference type="PIRSR" id="PIRSR602401-1"/>
    </source>
</evidence>
<dbReference type="PANTHER" id="PTHR47944:SF18">
    <property type="entry name" value="FLAVONOID 3'-MONOOXYGENASE"/>
    <property type="match status" value="1"/>
</dbReference>
<evidence type="ECO:0000256" key="1">
    <source>
        <dbReference type="ARBA" id="ARBA00001971"/>
    </source>
</evidence>
<evidence type="ECO:0000313" key="10">
    <source>
        <dbReference type="EMBL" id="THU55274.1"/>
    </source>
</evidence>
<dbReference type="InterPro" id="IPR001128">
    <property type="entry name" value="Cyt_P450"/>
</dbReference>
<comment type="caution">
    <text evidence="10">The sequence shown here is derived from an EMBL/GenBank/DDBJ whole genome shotgun (WGS) entry which is preliminary data.</text>
</comment>
<dbReference type="PRINTS" id="PR00385">
    <property type="entry name" value="P450"/>
</dbReference>
<keyword evidence="3 9" id="KW-0349">Heme</keyword>
<dbReference type="SUPFAM" id="SSF48264">
    <property type="entry name" value="Cytochrome P450"/>
    <property type="match status" value="1"/>
</dbReference>
<keyword evidence="6" id="KW-0560">Oxidoreductase</keyword>
<evidence type="ECO:0000256" key="8">
    <source>
        <dbReference type="ARBA" id="ARBA00023033"/>
    </source>
</evidence>
<dbReference type="Proteomes" id="UP000317650">
    <property type="component" value="Chromosome 11"/>
</dbReference>
<keyword evidence="7 9" id="KW-0408">Iron</keyword>
<evidence type="ECO:0000256" key="7">
    <source>
        <dbReference type="ARBA" id="ARBA00023004"/>
    </source>
</evidence>
<keyword evidence="11" id="KW-1185">Reference proteome</keyword>
<dbReference type="Gene3D" id="1.10.630.10">
    <property type="entry name" value="Cytochrome P450"/>
    <property type="match status" value="1"/>
</dbReference>
<name>A0A4S8J391_MUSBA</name>
<dbReference type="GO" id="GO:0016705">
    <property type="term" value="F:oxidoreductase activity, acting on paired donors, with incorporation or reduction of molecular oxygen"/>
    <property type="evidence" value="ECO:0007669"/>
    <property type="project" value="InterPro"/>
</dbReference>
<dbReference type="Pfam" id="PF00067">
    <property type="entry name" value="p450"/>
    <property type="match status" value="1"/>
</dbReference>
<keyword evidence="8" id="KW-0503">Monooxygenase</keyword>
<sequence>MDMATTFLRELFLCVALYHILRYVVSRLLSCLSPLPPGPRGFPVVGALPLLGSAPHVTLARMAKRYGPVMHLKMGQFGTVVASTPDAARVFLKTLDPYFSNRPVDAAPVRLAYGGQDLVFAEYGPKWKLLRKLCKLEMLGNKALESWAAVRRDEVGRMLLSMHASGRKGEPVMLGGMLIYTMANMIGRVILSRRVFETKGSEANEFKDMVVELMTLAGQVNIGDFLPAVAWMDLQGLEARMKKLHKKFDRVLSRMVAEHEASKGEREGRPDLLDAVMAIRDGPEEEKLTDDNVKALLLNLFTAGTDTSKGTIEWAMAEMQLNPSILRRAQAEMDGVIGRNRRLEESDIPNLPYLQAICKESFRKHPSTPLNLPRISTQACEVNGYYIPKNTKLLVNIWAIGRDPDVWEHPLEFNPDRFMTAKGAKIDPRGNDFELIPFGAGRRICAGVRTGVVLVQYMLGSLIHSFDWSLPEGSKPDMGETFGIALQKTVPVAAMREKSTRNNIGIHKAMGNWASCVQLRPKAGATAKLVGIDGVVRLVEAPATAAEVMLEFLGRVVASADVVERTRRADAMRADEELRPGAVYLLLPVGRVGSRLSDRQMEVLLDAGHRPRRGREEVDCGGGTQVFPEVAVGGEGKVAALEGCVTGYRGNGLADVGSGDQFSTPFTNPNPIKTVEFPFLLTREKHREKSTRNNIGIHKAMGNWASCVQLRPKAGATAKLVGIDGVVRLVEAPATAAEVMLEFLGRVVASADVVERTRRADAMRADEELRPGAVYLLLPVGRVGSRLSDRQMEVLLDAGHRPRRGREEVDCGGGTQVFPEVAVGGEGKVAALEGCVTGYRGKRVGGCGQWRPVLDTVHESESD</sequence>
<dbReference type="InterPro" id="IPR017972">
    <property type="entry name" value="Cyt_P450_CS"/>
</dbReference>
<dbReference type="Pfam" id="PF14009">
    <property type="entry name" value="PADRE"/>
    <property type="match status" value="2"/>
</dbReference>
<dbReference type="InterPro" id="IPR025322">
    <property type="entry name" value="PADRE_dom"/>
</dbReference>
<dbReference type="FunFam" id="1.10.630.10:FF:000126">
    <property type="entry name" value="Predicted protein"/>
    <property type="match status" value="1"/>
</dbReference>
<evidence type="ECO:0000256" key="4">
    <source>
        <dbReference type="ARBA" id="ARBA00022723"/>
    </source>
</evidence>
<evidence type="ECO:0000256" key="3">
    <source>
        <dbReference type="ARBA" id="ARBA00022617"/>
    </source>
</evidence>
<proteinExistence type="inferred from homology"/>
<dbReference type="PANTHER" id="PTHR47944">
    <property type="entry name" value="CYTOCHROME P450 98A9"/>
    <property type="match status" value="1"/>
</dbReference>
<reference evidence="10 11" key="1">
    <citation type="journal article" date="2019" name="Nat. Plants">
        <title>Genome sequencing of Musa balbisiana reveals subgenome evolution and function divergence in polyploid bananas.</title>
        <authorList>
            <person name="Yao X."/>
        </authorList>
    </citation>
    <scope>NUCLEOTIDE SEQUENCE [LARGE SCALE GENOMIC DNA]</scope>
    <source>
        <strain evidence="11">cv. DH-PKW</strain>
        <tissue evidence="10">Leaves</tissue>
    </source>
</reference>
<organism evidence="10 11">
    <name type="scientific">Musa balbisiana</name>
    <name type="common">Banana</name>
    <dbReference type="NCBI Taxonomy" id="52838"/>
    <lineage>
        <taxon>Eukaryota</taxon>
        <taxon>Viridiplantae</taxon>
        <taxon>Streptophyta</taxon>
        <taxon>Embryophyta</taxon>
        <taxon>Tracheophyta</taxon>
        <taxon>Spermatophyta</taxon>
        <taxon>Magnoliopsida</taxon>
        <taxon>Liliopsida</taxon>
        <taxon>Zingiberales</taxon>
        <taxon>Musaceae</taxon>
        <taxon>Musa</taxon>
    </lineage>
</organism>
<evidence type="ECO:0000313" key="11">
    <source>
        <dbReference type="Proteomes" id="UP000317650"/>
    </source>
</evidence>
<evidence type="ECO:0000256" key="5">
    <source>
        <dbReference type="ARBA" id="ARBA00022857"/>
    </source>
</evidence>
<comment type="cofactor">
    <cofactor evidence="1 9">
        <name>heme</name>
        <dbReference type="ChEBI" id="CHEBI:30413"/>
    </cofactor>
</comment>
<dbReference type="AlphaFoldDB" id="A0A4S8J391"/>
<gene>
    <name evidence="10" type="ORF">C4D60_Mb11t04840</name>
</gene>
<dbReference type="PRINTS" id="PR00463">
    <property type="entry name" value="EP450I"/>
</dbReference>
<dbReference type="GO" id="GO:0004497">
    <property type="term" value="F:monooxygenase activity"/>
    <property type="evidence" value="ECO:0007669"/>
    <property type="project" value="UniProtKB-KW"/>
</dbReference>
<accession>A0A4S8J391</accession>
<dbReference type="PROSITE" id="PS00086">
    <property type="entry name" value="CYTOCHROME_P450"/>
    <property type="match status" value="1"/>
</dbReference>
<keyword evidence="5" id="KW-0521">NADP</keyword>
<evidence type="ECO:0000256" key="6">
    <source>
        <dbReference type="ARBA" id="ARBA00023002"/>
    </source>
</evidence>
<dbReference type="EMBL" id="PYDT01000007">
    <property type="protein sequence ID" value="THU55274.1"/>
    <property type="molecule type" value="Genomic_DNA"/>
</dbReference>
<dbReference type="GO" id="GO:0005506">
    <property type="term" value="F:iron ion binding"/>
    <property type="evidence" value="ECO:0007669"/>
    <property type="project" value="InterPro"/>
</dbReference>
<protein>
    <submittedName>
        <fullName evidence="10">Uncharacterized protein</fullName>
    </submittedName>
</protein>
<comment type="similarity">
    <text evidence="2">Belongs to the cytochrome P450 family.</text>
</comment>
<dbReference type="GO" id="GO:0020037">
    <property type="term" value="F:heme binding"/>
    <property type="evidence" value="ECO:0007669"/>
    <property type="project" value="InterPro"/>
</dbReference>
<dbReference type="InterPro" id="IPR036396">
    <property type="entry name" value="Cyt_P450_sf"/>
</dbReference>
<dbReference type="STRING" id="52838.A0A4S8J391"/>
<keyword evidence="4 9" id="KW-0479">Metal-binding</keyword>